<proteinExistence type="predicted"/>
<feature type="domain" description="TIR" evidence="2">
    <location>
        <begin position="9"/>
        <end position="129"/>
    </location>
</feature>
<gene>
    <name evidence="3" type="ORF">FNV43_RR10070</name>
</gene>
<dbReference type="Proteomes" id="UP000796880">
    <property type="component" value="Unassembled WGS sequence"/>
</dbReference>
<evidence type="ECO:0000256" key="1">
    <source>
        <dbReference type="ARBA" id="ARBA00023027"/>
    </source>
</evidence>
<dbReference type="SMART" id="SM00255">
    <property type="entry name" value="TIR"/>
    <property type="match status" value="1"/>
</dbReference>
<dbReference type="PROSITE" id="PS50104">
    <property type="entry name" value="TIR"/>
    <property type="match status" value="1"/>
</dbReference>
<evidence type="ECO:0000313" key="3">
    <source>
        <dbReference type="EMBL" id="KAF3449342.1"/>
    </source>
</evidence>
<dbReference type="Gene3D" id="3.40.50.10140">
    <property type="entry name" value="Toll/interleukin-1 receptor homology (TIR) domain"/>
    <property type="match status" value="2"/>
</dbReference>
<reference evidence="3" key="1">
    <citation type="submission" date="2020-03" db="EMBL/GenBank/DDBJ databases">
        <title>A high-quality chromosome-level genome assembly of a woody plant with both climbing and erect habits, Rhamnella rubrinervis.</title>
        <authorList>
            <person name="Lu Z."/>
            <person name="Yang Y."/>
            <person name="Zhu X."/>
            <person name="Sun Y."/>
        </authorList>
    </citation>
    <scope>NUCLEOTIDE SEQUENCE</scope>
    <source>
        <strain evidence="3">BYM</strain>
        <tissue evidence="3">Leaf</tissue>
    </source>
</reference>
<sequence>MASSSPSREKHDVFISFRGEDTRDGFASFLYEALRDKAIQAYMDDHQLQRGDEILTNPSECLIGVQDFIVIPVFYGIHPSIVRKQKESYADAFAKHEERLKDKMEKVNQWRGALKEAANLSGLHSNQFR</sequence>
<keyword evidence="4" id="KW-1185">Reference proteome</keyword>
<name>A0A8K0HB50_9ROSA</name>
<organism evidence="3 4">
    <name type="scientific">Rhamnella rubrinervis</name>
    <dbReference type="NCBI Taxonomy" id="2594499"/>
    <lineage>
        <taxon>Eukaryota</taxon>
        <taxon>Viridiplantae</taxon>
        <taxon>Streptophyta</taxon>
        <taxon>Embryophyta</taxon>
        <taxon>Tracheophyta</taxon>
        <taxon>Spermatophyta</taxon>
        <taxon>Magnoliopsida</taxon>
        <taxon>eudicotyledons</taxon>
        <taxon>Gunneridae</taxon>
        <taxon>Pentapetalae</taxon>
        <taxon>rosids</taxon>
        <taxon>fabids</taxon>
        <taxon>Rosales</taxon>
        <taxon>Rhamnaceae</taxon>
        <taxon>rhamnoid group</taxon>
        <taxon>Rhamneae</taxon>
        <taxon>Rhamnella</taxon>
    </lineage>
</organism>
<dbReference type="PANTHER" id="PTHR32009:SF155">
    <property type="entry name" value="DISEASE RESISTANCE PROTEIN (TIR-NBS-LRR CLASS)"/>
    <property type="match status" value="1"/>
</dbReference>
<dbReference type="AlphaFoldDB" id="A0A8K0HB50"/>
<protein>
    <recommendedName>
        <fullName evidence="2">TIR domain-containing protein</fullName>
    </recommendedName>
</protein>
<accession>A0A8K0HB50</accession>
<dbReference type="Pfam" id="PF01582">
    <property type="entry name" value="TIR"/>
    <property type="match status" value="2"/>
</dbReference>
<evidence type="ECO:0000259" key="2">
    <source>
        <dbReference type="PROSITE" id="PS50104"/>
    </source>
</evidence>
<evidence type="ECO:0000313" key="4">
    <source>
        <dbReference type="Proteomes" id="UP000796880"/>
    </source>
</evidence>
<dbReference type="InterPro" id="IPR035897">
    <property type="entry name" value="Toll_tir_struct_dom_sf"/>
</dbReference>
<dbReference type="PANTHER" id="PTHR32009">
    <property type="entry name" value="TMV RESISTANCE PROTEIN N-LIKE"/>
    <property type="match status" value="1"/>
</dbReference>
<dbReference type="SUPFAM" id="SSF52200">
    <property type="entry name" value="Toll/Interleukin receptor TIR domain"/>
    <property type="match status" value="1"/>
</dbReference>
<keyword evidence="1" id="KW-0520">NAD</keyword>
<dbReference type="EMBL" id="VOIH02000004">
    <property type="protein sequence ID" value="KAF3449342.1"/>
    <property type="molecule type" value="Genomic_DNA"/>
</dbReference>
<dbReference type="InterPro" id="IPR000157">
    <property type="entry name" value="TIR_dom"/>
</dbReference>
<dbReference type="OrthoDB" id="1905256at2759"/>
<comment type="caution">
    <text evidence="3">The sequence shown here is derived from an EMBL/GenBank/DDBJ whole genome shotgun (WGS) entry which is preliminary data.</text>
</comment>
<dbReference type="GO" id="GO:0007165">
    <property type="term" value="P:signal transduction"/>
    <property type="evidence" value="ECO:0007669"/>
    <property type="project" value="InterPro"/>
</dbReference>